<sequence>MIGFIRELIRAMYFMKPRIWSFLSGIFGLAVVNAAASLAESIMIKYIIDASVQRDMLLLGQGLMMFAAAVAAMLILIPIFQFMYNRCAKQGLADVQKAVFEHRGKLPVSYFEKHHSGSLVSKILNDAGLMASLYTGRLQRLISPIVFGLLAVFPMLILDWRISSVLLAINSLSLYVNTKFSKPIRRLSGDIQQSLREMTEHLLNLLAGIHVIKLFKIGPAIHRGFAGSNAENSRLNIQRKRLSAALSSVNTLLGLVNNLGLMFVGAYMVSRGWTSFGTLFALMNIQRRLNQSFLQVGYNIPEAQDSLAGAERIFQFLDKPEEPKLYPMTDASADDPYIEMRGVSFGYGDRGPVLDRLSLAAAKGQTVALVGSSGSGKSTAMKLLLGFYPPSEGMISIAGRSLGQRSLEEHRSLISYVPQDAYVFNGTIGDNIRYGSVDAAQDQIIEAAKAAFAHDFIMQQPQGYDTIVGERGSRLSGGQKQRIAIARAFLKNSPILLLDEATSALDSESEQQVQDALVQLMQHRTTVVIAHRLSTIEHADVIYVLDGGRVAESGKHEELLAGSGLYRVLYEAQFKQAVDGRVVS</sequence>
<name>A0ACC7P202_9BACL</name>
<organism evidence="1 2">
    <name type="scientific">Paenibacillus mesotrionivorans</name>
    <dbReference type="NCBI Taxonomy" id="3160968"/>
    <lineage>
        <taxon>Bacteria</taxon>
        <taxon>Bacillati</taxon>
        <taxon>Bacillota</taxon>
        <taxon>Bacilli</taxon>
        <taxon>Bacillales</taxon>
        <taxon>Paenibacillaceae</taxon>
        <taxon>Paenibacillus</taxon>
    </lineage>
</organism>
<protein>
    <submittedName>
        <fullName evidence="1">ABC transporter ATP-binding protein</fullName>
    </submittedName>
</protein>
<keyword evidence="1" id="KW-0067">ATP-binding</keyword>
<evidence type="ECO:0000313" key="2">
    <source>
        <dbReference type="Proteomes" id="UP001631969"/>
    </source>
</evidence>
<keyword evidence="2" id="KW-1185">Reference proteome</keyword>
<keyword evidence="1" id="KW-0547">Nucleotide-binding</keyword>
<proteinExistence type="predicted"/>
<evidence type="ECO:0000313" key="1">
    <source>
        <dbReference type="EMBL" id="MFM9330750.1"/>
    </source>
</evidence>
<dbReference type="EMBL" id="JBJURJ010000014">
    <property type="protein sequence ID" value="MFM9330750.1"/>
    <property type="molecule type" value="Genomic_DNA"/>
</dbReference>
<accession>A0ACC7P202</accession>
<dbReference type="Proteomes" id="UP001631969">
    <property type="component" value="Unassembled WGS sequence"/>
</dbReference>
<gene>
    <name evidence="1" type="ORF">ACI1P1_20880</name>
</gene>
<reference evidence="1" key="1">
    <citation type="submission" date="2024-12" db="EMBL/GenBank/DDBJ databases">
        <authorList>
            <person name="Wu N."/>
        </authorList>
    </citation>
    <scope>NUCLEOTIDE SEQUENCE</scope>
    <source>
        <strain evidence="1">P15</strain>
    </source>
</reference>
<comment type="caution">
    <text evidence="1">The sequence shown here is derived from an EMBL/GenBank/DDBJ whole genome shotgun (WGS) entry which is preliminary data.</text>
</comment>